<evidence type="ECO:0000313" key="12">
    <source>
        <dbReference type="EMBL" id="GKV27120.1"/>
    </source>
</evidence>
<keyword evidence="5" id="KW-0819">tRNA processing</keyword>
<dbReference type="Pfam" id="PF13691">
    <property type="entry name" value="Lactamase_B_4"/>
    <property type="match status" value="1"/>
</dbReference>
<evidence type="ECO:0000256" key="4">
    <source>
        <dbReference type="ARBA" id="ARBA00012477"/>
    </source>
</evidence>
<dbReference type="EMBL" id="BPVZ01000074">
    <property type="protein sequence ID" value="GKV27120.1"/>
    <property type="molecule type" value="Genomic_DNA"/>
</dbReference>
<comment type="similarity">
    <text evidence="3">Belongs to the RNase Z family.</text>
</comment>
<dbReference type="InterPro" id="IPR027794">
    <property type="entry name" value="tRNase_Z_dom"/>
</dbReference>
<keyword evidence="7" id="KW-0479">Metal-binding</keyword>
<comment type="caution">
    <text evidence="12">The sequence shown here is derived from an EMBL/GenBank/DDBJ whole genome shotgun (WGS) entry which is preliminary data.</text>
</comment>
<evidence type="ECO:0000256" key="9">
    <source>
        <dbReference type="ARBA" id="ARBA00022801"/>
    </source>
</evidence>
<evidence type="ECO:0000256" key="10">
    <source>
        <dbReference type="ARBA" id="ARBA00022833"/>
    </source>
</evidence>
<name>A0AAV5KR45_9ROSI</name>
<accession>A0AAV5KR45</accession>
<dbReference type="PANTHER" id="PTHR12553">
    <property type="entry name" value="ZINC PHOSPHODIESTERASE ELAC PROTEIN 2"/>
    <property type="match status" value="1"/>
</dbReference>
<keyword evidence="8" id="KW-0255">Endonuclease</keyword>
<keyword evidence="9" id="KW-0378">Hydrolase</keyword>
<dbReference type="Proteomes" id="UP001054252">
    <property type="component" value="Unassembled WGS sequence"/>
</dbReference>
<evidence type="ECO:0000256" key="8">
    <source>
        <dbReference type="ARBA" id="ARBA00022759"/>
    </source>
</evidence>
<evidence type="ECO:0000256" key="2">
    <source>
        <dbReference type="ARBA" id="ARBA00001947"/>
    </source>
</evidence>
<dbReference type="InterPro" id="IPR047151">
    <property type="entry name" value="RNZ2-like"/>
</dbReference>
<dbReference type="EC" id="3.1.26.11" evidence="4"/>
<keyword evidence="6" id="KW-0540">Nuclease</keyword>
<dbReference type="PANTHER" id="PTHR12553:SF49">
    <property type="entry name" value="ZINC PHOSPHODIESTERASE ELAC PROTEIN 2"/>
    <property type="match status" value="1"/>
</dbReference>
<protein>
    <recommendedName>
        <fullName evidence="4">ribonuclease Z</fullName>
        <ecNumber evidence="4">3.1.26.11</ecNumber>
    </recommendedName>
</protein>
<organism evidence="12 13">
    <name type="scientific">Rubroshorea leprosula</name>
    <dbReference type="NCBI Taxonomy" id="152421"/>
    <lineage>
        <taxon>Eukaryota</taxon>
        <taxon>Viridiplantae</taxon>
        <taxon>Streptophyta</taxon>
        <taxon>Embryophyta</taxon>
        <taxon>Tracheophyta</taxon>
        <taxon>Spermatophyta</taxon>
        <taxon>Magnoliopsida</taxon>
        <taxon>eudicotyledons</taxon>
        <taxon>Gunneridae</taxon>
        <taxon>Pentapetalae</taxon>
        <taxon>rosids</taxon>
        <taxon>malvids</taxon>
        <taxon>Malvales</taxon>
        <taxon>Dipterocarpaceae</taxon>
        <taxon>Rubroshorea</taxon>
    </lineage>
</organism>
<evidence type="ECO:0000256" key="1">
    <source>
        <dbReference type="ARBA" id="ARBA00000402"/>
    </source>
</evidence>
<feature type="domain" description="tRNase Z endonuclease" evidence="11">
    <location>
        <begin position="2"/>
        <end position="56"/>
    </location>
</feature>
<evidence type="ECO:0000313" key="13">
    <source>
        <dbReference type="Proteomes" id="UP001054252"/>
    </source>
</evidence>
<proteinExistence type="inferred from homology"/>
<evidence type="ECO:0000256" key="5">
    <source>
        <dbReference type="ARBA" id="ARBA00022694"/>
    </source>
</evidence>
<evidence type="ECO:0000256" key="7">
    <source>
        <dbReference type="ARBA" id="ARBA00022723"/>
    </source>
</evidence>
<dbReference type="GO" id="GO:1990180">
    <property type="term" value="P:mitochondrial tRNA 3'-end processing"/>
    <property type="evidence" value="ECO:0007669"/>
    <property type="project" value="TreeGrafter"/>
</dbReference>
<evidence type="ECO:0000256" key="3">
    <source>
        <dbReference type="ARBA" id="ARBA00007823"/>
    </source>
</evidence>
<keyword evidence="13" id="KW-1185">Reference proteome</keyword>
<dbReference type="Gene3D" id="3.60.15.10">
    <property type="entry name" value="Ribonuclease Z/Hydroxyacylglutathione hydrolase-like"/>
    <property type="match status" value="1"/>
</dbReference>
<keyword evidence="10" id="KW-0862">Zinc</keyword>
<dbReference type="SUPFAM" id="SSF56281">
    <property type="entry name" value="Metallo-hydrolase/oxidoreductase"/>
    <property type="match status" value="1"/>
</dbReference>
<dbReference type="AlphaFoldDB" id="A0AAV5KR45"/>
<dbReference type="GO" id="GO:0046872">
    <property type="term" value="F:metal ion binding"/>
    <property type="evidence" value="ECO:0007669"/>
    <property type="project" value="UniProtKB-KW"/>
</dbReference>
<gene>
    <name evidence="12" type="ORF">SLEP1_g36325</name>
</gene>
<dbReference type="GO" id="GO:0005739">
    <property type="term" value="C:mitochondrion"/>
    <property type="evidence" value="ECO:0007669"/>
    <property type="project" value="TreeGrafter"/>
</dbReference>
<reference evidence="12 13" key="1">
    <citation type="journal article" date="2021" name="Commun. Biol.">
        <title>The genome of Shorea leprosula (Dipterocarpaceae) highlights the ecological relevance of drought in aseasonal tropical rainforests.</title>
        <authorList>
            <person name="Ng K.K.S."/>
            <person name="Kobayashi M.J."/>
            <person name="Fawcett J.A."/>
            <person name="Hatakeyama M."/>
            <person name="Paape T."/>
            <person name="Ng C.H."/>
            <person name="Ang C.C."/>
            <person name="Tnah L.H."/>
            <person name="Lee C.T."/>
            <person name="Nishiyama T."/>
            <person name="Sese J."/>
            <person name="O'Brien M.J."/>
            <person name="Copetti D."/>
            <person name="Mohd Noor M.I."/>
            <person name="Ong R.C."/>
            <person name="Putra M."/>
            <person name="Sireger I.Z."/>
            <person name="Indrioko S."/>
            <person name="Kosugi Y."/>
            <person name="Izuno A."/>
            <person name="Isagi Y."/>
            <person name="Lee S.L."/>
            <person name="Shimizu K.K."/>
        </authorList>
    </citation>
    <scope>NUCLEOTIDE SEQUENCE [LARGE SCALE GENOMIC DNA]</scope>
    <source>
        <strain evidence="12">214</strain>
    </source>
</reference>
<evidence type="ECO:0000256" key="6">
    <source>
        <dbReference type="ARBA" id="ARBA00022722"/>
    </source>
</evidence>
<dbReference type="InterPro" id="IPR036866">
    <property type="entry name" value="RibonucZ/Hydroxyglut_hydro"/>
</dbReference>
<evidence type="ECO:0000259" key="11">
    <source>
        <dbReference type="Pfam" id="PF13691"/>
    </source>
</evidence>
<comment type="catalytic activity">
    <reaction evidence="1">
        <text>Endonucleolytic cleavage of RNA, removing extra 3' nucleotides from tRNA precursor, generating 3' termini of tRNAs. A 3'-hydroxy group is left at the tRNA terminus and a 5'-phosphoryl group is left at the trailer molecule.</text>
        <dbReference type="EC" id="3.1.26.11"/>
    </reaction>
</comment>
<comment type="cofactor">
    <cofactor evidence="2">
        <name>Zn(2+)</name>
        <dbReference type="ChEBI" id="CHEBI:29105"/>
    </cofactor>
</comment>
<dbReference type="GO" id="GO:0042781">
    <property type="term" value="F:3'-tRNA processing endoribonuclease activity"/>
    <property type="evidence" value="ECO:0007669"/>
    <property type="project" value="UniProtKB-EC"/>
</dbReference>
<sequence length="274" mass="30327">MDTQDTSPSVFLFFDKQRFIFNAGEGLQRFCTEHKIKLSKIDHIILSHVCSETAGGLPGLLLTLAGMGEEGISYIFSRCNEVFYAAMIHTQSFGRTYAAAPPDPSKFADPLVLVNDEVVKISTVFLRPNHSEWLPVRPEAVALELKPGPRYRELQKGNSVKSDNLEIMVHPIDVMDPPIPAPIFFLVDCPTESHVEELLSIECLGEYYTDLSGNKTKSAKSVNCVIHLRPVSVVNNPSYQKWMKKFGLARGIVAGHEMKNVEIPILKASAGIAA</sequence>